<keyword evidence="2 8" id="KW-0349">Heme</keyword>
<dbReference type="SUPFAM" id="SSF48264">
    <property type="entry name" value="Cytochrome P450"/>
    <property type="match status" value="1"/>
</dbReference>
<organism evidence="9 10">
    <name type="scientific">Oceaniovalibus guishaninsula JLT2003</name>
    <dbReference type="NCBI Taxonomy" id="1231392"/>
    <lineage>
        <taxon>Bacteria</taxon>
        <taxon>Pseudomonadati</taxon>
        <taxon>Pseudomonadota</taxon>
        <taxon>Alphaproteobacteria</taxon>
        <taxon>Rhodobacterales</taxon>
        <taxon>Roseobacteraceae</taxon>
        <taxon>Oceaniovalibus</taxon>
    </lineage>
</organism>
<keyword evidence="3 8" id="KW-0479">Metal-binding</keyword>
<dbReference type="GO" id="GO:0020037">
    <property type="term" value="F:heme binding"/>
    <property type="evidence" value="ECO:0007669"/>
    <property type="project" value="InterPro"/>
</dbReference>
<dbReference type="Gene3D" id="1.10.630.10">
    <property type="entry name" value="Cytochrome P450"/>
    <property type="match status" value="1"/>
</dbReference>
<evidence type="ECO:0000256" key="3">
    <source>
        <dbReference type="ARBA" id="ARBA00022723"/>
    </source>
</evidence>
<keyword evidence="6 8" id="KW-0503">Monooxygenase</keyword>
<dbReference type="PRINTS" id="PR00359">
    <property type="entry name" value="BP450"/>
</dbReference>
<dbReference type="AlphaFoldDB" id="K2HH78"/>
<dbReference type="InterPro" id="IPR002397">
    <property type="entry name" value="Cyt_P450_B"/>
</dbReference>
<gene>
    <name evidence="9" type="ORF">OCGS_0023</name>
</gene>
<dbReference type="PANTHER" id="PTHR46696:SF1">
    <property type="entry name" value="CYTOCHROME P450 YJIB-RELATED"/>
    <property type="match status" value="1"/>
</dbReference>
<evidence type="ECO:0000256" key="4">
    <source>
        <dbReference type="ARBA" id="ARBA00023002"/>
    </source>
</evidence>
<evidence type="ECO:0000256" key="5">
    <source>
        <dbReference type="ARBA" id="ARBA00023004"/>
    </source>
</evidence>
<dbReference type="GO" id="GO:0016705">
    <property type="term" value="F:oxidoreductase activity, acting on paired donors, with incorporation or reduction of molecular oxygen"/>
    <property type="evidence" value="ECO:0007669"/>
    <property type="project" value="InterPro"/>
</dbReference>
<dbReference type="FunFam" id="1.10.630.10:FF:000018">
    <property type="entry name" value="Cytochrome P450 monooxygenase"/>
    <property type="match status" value="1"/>
</dbReference>
<dbReference type="PRINTS" id="PR00385">
    <property type="entry name" value="P450"/>
</dbReference>
<evidence type="ECO:0000256" key="2">
    <source>
        <dbReference type="ARBA" id="ARBA00022617"/>
    </source>
</evidence>
<evidence type="ECO:0000256" key="8">
    <source>
        <dbReference type="RuleBase" id="RU000461"/>
    </source>
</evidence>
<keyword evidence="10" id="KW-1185">Reference proteome</keyword>
<comment type="caution">
    <text evidence="9">The sequence shown here is derived from an EMBL/GenBank/DDBJ whole genome shotgun (WGS) entry which is preliminary data.</text>
</comment>
<dbReference type="PANTHER" id="PTHR46696">
    <property type="entry name" value="P450, PUTATIVE (EUROFUNG)-RELATED"/>
    <property type="match status" value="1"/>
</dbReference>
<dbReference type="PROSITE" id="PS00086">
    <property type="entry name" value="CYTOCHROME_P450"/>
    <property type="match status" value="1"/>
</dbReference>
<comment type="similarity">
    <text evidence="1 8">Belongs to the cytochrome P450 family.</text>
</comment>
<dbReference type="GO" id="GO:0005506">
    <property type="term" value="F:iron ion binding"/>
    <property type="evidence" value="ECO:0007669"/>
    <property type="project" value="InterPro"/>
</dbReference>
<keyword evidence="4 8" id="KW-0560">Oxidoreductase</keyword>
<dbReference type="CDD" id="cd20625">
    <property type="entry name" value="CYP164-like"/>
    <property type="match status" value="1"/>
</dbReference>
<dbReference type="PATRIC" id="fig|1231392.3.peg.24"/>
<reference evidence="9 10" key="1">
    <citation type="journal article" date="2012" name="J. Bacteriol.">
        <title>Draft Genome Sequence of Oceaniovalibus guishaninsula JLT2003T.</title>
        <authorList>
            <person name="Tang K."/>
            <person name="Liu K."/>
            <person name="Jiao N."/>
        </authorList>
    </citation>
    <scope>NUCLEOTIDE SEQUENCE [LARGE SCALE GENOMIC DNA]</scope>
    <source>
        <strain evidence="9 10">JLT2003</strain>
    </source>
</reference>
<evidence type="ECO:0000256" key="6">
    <source>
        <dbReference type="ARBA" id="ARBA00023033"/>
    </source>
</evidence>
<dbReference type="Proteomes" id="UP000006765">
    <property type="component" value="Unassembled WGS sequence"/>
</dbReference>
<accession>K2HH78</accession>
<dbReference type="STRING" id="1231392.OCGS_0023"/>
<dbReference type="GO" id="GO:0004497">
    <property type="term" value="F:monooxygenase activity"/>
    <property type="evidence" value="ECO:0007669"/>
    <property type="project" value="UniProtKB-KW"/>
</dbReference>
<dbReference type="InterPro" id="IPR017972">
    <property type="entry name" value="Cyt_P450_CS"/>
</dbReference>
<evidence type="ECO:0000256" key="7">
    <source>
        <dbReference type="ARBA" id="ARBA00043906"/>
    </source>
</evidence>
<dbReference type="InterPro" id="IPR001128">
    <property type="entry name" value="Cyt_P450"/>
</dbReference>
<protein>
    <submittedName>
        <fullName evidence="9">Cytochrome p450</fullName>
    </submittedName>
</protein>
<evidence type="ECO:0000313" key="10">
    <source>
        <dbReference type="Proteomes" id="UP000006765"/>
    </source>
</evidence>
<dbReference type="EMBL" id="AMGO01000001">
    <property type="protein sequence ID" value="EKE45797.1"/>
    <property type="molecule type" value="Genomic_DNA"/>
</dbReference>
<name>K2HH78_9RHOB</name>
<dbReference type="Pfam" id="PF00067">
    <property type="entry name" value="p450"/>
    <property type="match status" value="1"/>
</dbReference>
<keyword evidence="5 8" id="KW-0408">Iron</keyword>
<evidence type="ECO:0000256" key="1">
    <source>
        <dbReference type="ARBA" id="ARBA00010617"/>
    </source>
</evidence>
<sequence length="390" mass="43321">MVTQNPQDPAFVADPYPFYHRIRAMGDLVRWQDYDLTVATSHAAVGALIRDTRLGRETPEELRQTPPQHLAPFYAVEDHSMLELERPRHTRLRGLVLRAFTSRGIAALAPEIEALSHTLIDGFPAGPFDLLDRYARHVPVIVIARLLGVPEATAPDLLRWSGAMTGMYRAGRTLADEVAAAGAAADFSDFLRDHIDRRRRDPGDDLLSHLIAAHADGDRLSEPEMIATAILLLNAGHEATVHALGNAVNVLLGTRMRPDDPAATVEEALRFDPPLHLFTRWVYEPLTFMGHDFARGDRVGLLLGATNRDPSVYEDPDRFDPGRWARHAPAPHLAFGAGPHFCVGAPLARMEMQIALRVLFDRCPDLALAEQPQVADIYHFRGLRRLLVTT</sequence>
<evidence type="ECO:0000313" key="9">
    <source>
        <dbReference type="EMBL" id="EKE45797.1"/>
    </source>
</evidence>
<dbReference type="eggNOG" id="COG2124">
    <property type="taxonomic scope" value="Bacteria"/>
</dbReference>
<proteinExistence type="inferred from homology"/>
<comment type="function">
    <text evidence="7">Cytochromes P450 are a group of heme-thiolate monooxygenases. They oxidize a variety of structurally unrelated compounds, including steroids, fatty acids, and xenobiotics.</text>
</comment>
<dbReference type="InterPro" id="IPR036396">
    <property type="entry name" value="Cyt_P450_sf"/>
</dbReference>